<dbReference type="Gene3D" id="2.120.10.30">
    <property type="entry name" value="TolB, C-terminal domain"/>
    <property type="match status" value="1"/>
</dbReference>
<dbReference type="InterPro" id="IPR006311">
    <property type="entry name" value="TAT_signal"/>
</dbReference>
<evidence type="ECO:0000313" key="3">
    <source>
        <dbReference type="EMBL" id="UWZ51322.1"/>
    </source>
</evidence>
<dbReference type="AlphaFoldDB" id="A0A9Q9IC73"/>
<dbReference type="PANTHER" id="PTHR30032:SF8">
    <property type="entry name" value="GERMINATION-SPECIFIC N-ACETYLMURAMOYL-L-ALANINE AMIDASE"/>
    <property type="match status" value="1"/>
</dbReference>
<sequence length="675" mass="70914">MSFALSRRAAIKGAVAATAVAAAPTAVFATGQAARASQPGQTGLISFRRGNEVWVANADGTGQRRLVASAAPGPGDWAPDGSRYLYSNGTSPISVRPDGTDQLVLFSTQNSGVQLPVYAYGGRYVVYTSYSKLAITAAGGNWDGGAELFSAPDDGLFDTNVTTWGNDTIYQHSANGQRENAQINRLDSQGNPFTIVENGWAPDYSPDGGRIAFVRTAGDASQIWIADSDGANEWQLTTVENSGSTYNYDPAWTPEGDAVLFSQYTGWTSAVRRIDVQTQEVVTLVENGSEPACQPVNGQYVHRVWGQDALLTAVATSRWNWADKGVVDGVRSPAKAVVLSRDDQYFDALGGSALAVVKEGPLLITPPSGLHAAAEAEIKRVLGNTGTVYLLGGTVALSANVENRLKTLGYTTVRLWGATEYDTAIAVANAIDPNPSAVILATSLKYYDALAAGAAAGANPGTVIVLTNGDNMPAATANYLNQLDPLSVDMIGVGGPGVRALINAAQRNQLPAWNDKDWYYYPVYGATEFETAIAVADFFFAGPRYAAVATATTWFDALTGGSMIGANSGPLLLSTPGSLSPQTRAYLSNNSSSIKYGVLLGGYLALSDNLINPVGNAVSLPGTHKYEQYTETFTVPTTKPKSLAASADAKPRGTGATKPGRIPGTTATRPQRFNG</sequence>
<dbReference type="InterPro" id="IPR051922">
    <property type="entry name" value="Bact_Sporulation_Assoc"/>
</dbReference>
<feature type="chain" id="PRO_5040343404" evidence="2">
    <location>
        <begin position="30"/>
        <end position="675"/>
    </location>
</feature>
<gene>
    <name evidence="3" type="ORF">Daura_31780</name>
</gene>
<dbReference type="PANTHER" id="PTHR30032">
    <property type="entry name" value="N-ACETYLMURAMOYL-L-ALANINE AMIDASE-RELATED"/>
    <property type="match status" value="1"/>
</dbReference>
<organism evidence="3 4">
    <name type="scientific">Dactylosporangium aurantiacum</name>
    <dbReference type="NCBI Taxonomy" id="35754"/>
    <lineage>
        <taxon>Bacteria</taxon>
        <taxon>Bacillati</taxon>
        <taxon>Actinomycetota</taxon>
        <taxon>Actinomycetes</taxon>
        <taxon>Micromonosporales</taxon>
        <taxon>Micromonosporaceae</taxon>
        <taxon>Dactylosporangium</taxon>
    </lineage>
</organism>
<dbReference type="EMBL" id="CP073767">
    <property type="protein sequence ID" value="UWZ51322.1"/>
    <property type="molecule type" value="Genomic_DNA"/>
</dbReference>
<dbReference type="PROSITE" id="PS51318">
    <property type="entry name" value="TAT"/>
    <property type="match status" value="1"/>
</dbReference>
<evidence type="ECO:0000256" key="1">
    <source>
        <dbReference type="SAM" id="MobiDB-lite"/>
    </source>
</evidence>
<dbReference type="SUPFAM" id="SSF69322">
    <property type="entry name" value="Tricorn protease domain 2"/>
    <property type="match status" value="1"/>
</dbReference>
<proteinExistence type="predicted"/>
<protein>
    <submittedName>
        <fullName evidence="3">Cell wall-binding repeat-containing protein</fullName>
    </submittedName>
</protein>
<dbReference type="InterPro" id="IPR011042">
    <property type="entry name" value="6-blade_b-propeller_TolB-like"/>
</dbReference>
<dbReference type="OrthoDB" id="262125at2"/>
<evidence type="ECO:0000256" key="2">
    <source>
        <dbReference type="SAM" id="SignalP"/>
    </source>
</evidence>
<reference evidence="3" key="1">
    <citation type="submission" date="2021-04" db="EMBL/GenBank/DDBJ databases">
        <title>Dactylosporangium aurantiacum NRRL B-8018 full assembly.</title>
        <authorList>
            <person name="Hartkoorn R.C."/>
            <person name="Beaudoing E."/>
            <person name="Hot D."/>
        </authorList>
    </citation>
    <scope>NUCLEOTIDE SEQUENCE</scope>
    <source>
        <strain evidence="3">NRRL B-8018</strain>
    </source>
</reference>
<feature type="compositionally biased region" description="Polar residues" evidence="1">
    <location>
        <begin position="665"/>
        <end position="675"/>
    </location>
</feature>
<dbReference type="KEGG" id="daur:Daura_31780"/>
<feature type="signal peptide" evidence="2">
    <location>
        <begin position="1"/>
        <end position="29"/>
    </location>
</feature>
<evidence type="ECO:0000313" key="4">
    <source>
        <dbReference type="Proteomes" id="UP001058003"/>
    </source>
</evidence>
<keyword evidence="4" id="KW-1185">Reference proteome</keyword>
<dbReference type="Pfam" id="PF04122">
    <property type="entry name" value="CW_binding_2"/>
    <property type="match status" value="3"/>
</dbReference>
<feature type="region of interest" description="Disordered" evidence="1">
    <location>
        <begin position="640"/>
        <end position="675"/>
    </location>
</feature>
<dbReference type="InterPro" id="IPR007253">
    <property type="entry name" value="Cell_wall-bd_2"/>
</dbReference>
<dbReference type="RefSeq" id="WP_033364696.1">
    <property type="nucleotide sequence ID" value="NZ_CP073767.1"/>
</dbReference>
<dbReference type="Proteomes" id="UP001058003">
    <property type="component" value="Chromosome"/>
</dbReference>
<name>A0A9Q9IC73_9ACTN</name>
<keyword evidence="2" id="KW-0732">Signal</keyword>
<accession>A0A9Q9IC73</accession>